<dbReference type="EMBL" id="CP042997">
    <property type="protein sequence ID" value="QEH37516.1"/>
    <property type="molecule type" value="Genomic_DNA"/>
</dbReference>
<dbReference type="InterPro" id="IPR011008">
    <property type="entry name" value="Dimeric_a/b-barrel"/>
</dbReference>
<accession>A0A5B9WAE9</accession>
<dbReference type="AlphaFoldDB" id="A0A5B9WAE9"/>
<dbReference type="Gene3D" id="3.30.70.1030">
    <property type="entry name" value="Apc35880, domain 1"/>
    <property type="match status" value="2"/>
</dbReference>
<dbReference type="PANTHER" id="PTHR36843:SF1">
    <property type="entry name" value="COPROHEME DECARBOXYLASE"/>
    <property type="match status" value="1"/>
</dbReference>
<dbReference type="InterPro" id="IPR010644">
    <property type="entry name" value="ChdC/CLD"/>
</dbReference>
<dbReference type="GO" id="GO:0020037">
    <property type="term" value="F:heme binding"/>
    <property type="evidence" value="ECO:0007669"/>
    <property type="project" value="InterPro"/>
</dbReference>
<evidence type="ECO:0000256" key="1">
    <source>
        <dbReference type="ARBA" id="ARBA00022617"/>
    </source>
</evidence>
<organism evidence="5 6">
    <name type="scientific">Aquisphaera giovannonii</name>
    <dbReference type="NCBI Taxonomy" id="406548"/>
    <lineage>
        <taxon>Bacteria</taxon>
        <taxon>Pseudomonadati</taxon>
        <taxon>Planctomycetota</taxon>
        <taxon>Planctomycetia</taxon>
        <taxon>Isosphaerales</taxon>
        <taxon>Isosphaeraceae</taxon>
        <taxon>Aquisphaera</taxon>
    </lineage>
</organism>
<dbReference type="Proteomes" id="UP000324233">
    <property type="component" value="Chromosome"/>
</dbReference>
<protein>
    <submittedName>
        <fullName evidence="5">Putative heme peroxidase</fullName>
    </submittedName>
</protein>
<dbReference type="Pfam" id="PF06778">
    <property type="entry name" value="Chlor_dismutase"/>
    <property type="match status" value="1"/>
</dbReference>
<keyword evidence="6" id="KW-1185">Reference proteome</keyword>
<dbReference type="PANTHER" id="PTHR36843">
    <property type="entry name" value="HEME-DEPENDENT PEROXIDASE YWFI-RELATED"/>
    <property type="match status" value="1"/>
</dbReference>
<proteinExistence type="predicted"/>
<evidence type="ECO:0000256" key="3">
    <source>
        <dbReference type="ARBA" id="ARBA00023004"/>
    </source>
</evidence>
<name>A0A5B9WAE9_9BACT</name>
<dbReference type="NCBIfam" id="NF008913">
    <property type="entry name" value="PRK12276.1"/>
    <property type="match status" value="1"/>
</dbReference>
<dbReference type="OrthoDB" id="9773646at2"/>
<dbReference type="GO" id="GO:0004601">
    <property type="term" value="F:peroxidase activity"/>
    <property type="evidence" value="ECO:0007669"/>
    <property type="project" value="UniProtKB-KW"/>
</dbReference>
<reference evidence="5 6" key="1">
    <citation type="submission" date="2019-08" db="EMBL/GenBank/DDBJ databases">
        <title>Deep-cultivation of Planctomycetes and their phenomic and genomic characterization uncovers novel biology.</title>
        <authorList>
            <person name="Wiegand S."/>
            <person name="Jogler M."/>
            <person name="Boedeker C."/>
            <person name="Pinto D."/>
            <person name="Vollmers J."/>
            <person name="Rivas-Marin E."/>
            <person name="Kohn T."/>
            <person name="Peeters S.H."/>
            <person name="Heuer A."/>
            <person name="Rast P."/>
            <person name="Oberbeckmann S."/>
            <person name="Bunk B."/>
            <person name="Jeske O."/>
            <person name="Meyerdierks A."/>
            <person name="Storesund J.E."/>
            <person name="Kallscheuer N."/>
            <person name="Luecker S."/>
            <person name="Lage O.M."/>
            <person name="Pohl T."/>
            <person name="Merkel B.J."/>
            <person name="Hornburger P."/>
            <person name="Mueller R.-W."/>
            <person name="Bruemmer F."/>
            <person name="Labrenz M."/>
            <person name="Spormann A.M."/>
            <person name="Op den Camp H."/>
            <person name="Overmann J."/>
            <person name="Amann R."/>
            <person name="Jetten M.S.M."/>
            <person name="Mascher T."/>
            <person name="Medema M.H."/>
            <person name="Devos D.P."/>
            <person name="Kaster A.-K."/>
            <person name="Ovreas L."/>
            <person name="Rohde M."/>
            <person name="Galperin M.Y."/>
            <person name="Jogler C."/>
        </authorList>
    </citation>
    <scope>NUCLEOTIDE SEQUENCE [LARGE SCALE GENOMIC DNA]</scope>
    <source>
        <strain evidence="5 6">OJF2</strain>
    </source>
</reference>
<keyword evidence="5" id="KW-0560">Oxidoreductase</keyword>
<sequence length="303" mass="33732">MSHETSNPAAPGAQAASGTPASPHGRRPGPSQQVAASLVPETGWHFLHLFYRVDRERLRGLTAEEREAGRRQLVAALGARQPGAVDQLQGFAVPGHKADFGVVLAGPDLKAVHGIQTAIQSSALGPAIVPTYSFYSLTEVSEYVPDAEEYGRILREREDADPESPSYKAKVAAYAERLGPMNRHRLYPDFPDWPCLCFYPMSKMRSGDQNWYLLPFEERSELMAQHGRSGMKFAGRVSQVITASTGIDDWEWGVTLWARNPSYLKEIVYTMRYDESSAKYALFGDFYFGYILPPEELLEAVKL</sequence>
<feature type="region of interest" description="Disordered" evidence="4">
    <location>
        <begin position="1"/>
        <end position="33"/>
    </location>
</feature>
<keyword evidence="5" id="KW-0575">Peroxidase</keyword>
<evidence type="ECO:0000313" key="5">
    <source>
        <dbReference type="EMBL" id="QEH37516.1"/>
    </source>
</evidence>
<dbReference type="KEGG" id="agv:OJF2_61070"/>
<dbReference type="GO" id="GO:0046872">
    <property type="term" value="F:metal ion binding"/>
    <property type="evidence" value="ECO:0007669"/>
    <property type="project" value="UniProtKB-KW"/>
</dbReference>
<dbReference type="SUPFAM" id="SSF54909">
    <property type="entry name" value="Dimeric alpha+beta barrel"/>
    <property type="match status" value="1"/>
</dbReference>
<evidence type="ECO:0000313" key="6">
    <source>
        <dbReference type="Proteomes" id="UP000324233"/>
    </source>
</evidence>
<dbReference type="RefSeq" id="WP_148597064.1">
    <property type="nucleotide sequence ID" value="NZ_CP042997.1"/>
</dbReference>
<gene>
    <name evidence="5" type="ORF">OJF2_61070</name>
</gene>
<evidence type="ECO:0000256" key="4">
    <source>
        <dbReference type="SAM" id="MobiDB-lite"/>
    </source>
</evidence>
<keyword evidence="3" id="KW-0408">Iron</keyword>
<keyword evidence="2" id="KW-0479">Metal-binding</keyword>
<evidence type="ECO:0000256" key="2">
    <source>
        <dbReference type="ARBA" id="ARBA00022723"/>
    </source>
</evidence>
<keyword evidence="1" id="KW-0349">Heme</keyword>